<evidence type="ECO:0000313" key="3">
    <source>
        <dbReference type="Proteomes" id="UP000198304"/>
    </source>
</evidence>
<evidence type="ECO:0000256" key="1">
    <source>
        <dbReference type="SAM" id="Phobius"/>
    </source>
</evidence>
<proteinExistence type="predicted"/>
<accession>A0A239KK73</accession>
<keyword evidence="1" id="KW-1133">Transmembrane helix</keyword>
<feature type="transmembrane region" description="Helical" evidence="1">
    <location>
        <begin position="64"/>
        <end position="87"/>
    </location>
</feature>
<dbReference type="RefSeq" id="WP_089285363.1">
    <property type="nucleotide sequence ID" value="NZ_FZOJ01000048.1"/>
</dbReference>
<reference evidence="3" key="1">
    <citation type="submission" date="2017-06" db="EMBL/GenBank/DDBJ databases">
        <authorList>
            <person name="Varghese N."/>
            <person name="Submissions S."/>
        </authorList>
    </citation>
    <scope>NUCLEOTIDE SEQUENCE [LARGE SCALE GENOMIC DNA]</scope>
    <source>
        <strain evidence="3">SCA</strain>
    </source>
</reference>
<feature type="transmembrane region" description="Helical" evidence="1">
    <location>
        <begin position="7"/>
        <end position="26"/>
    </location>
</feature>
<gene>
    <name evidence="2" type="ORF">SAMN05446037_104819</name>
</gene>
<keyword evidence="1" id="KW-0812">Transmembrane</keyword>
<sequence>MKKTNHYIYILLVAIFTGIYILALFFTKELPFQYLTIVNLAYAAIIILIFSIKIFFDNKNNNKLIGILGVCTFLFLIINLVKMIMFLA</sequence>
<keyword evidence="3" id="KW-1185">Reference proteome</keyword>
<dbReference type="AlphaFoldDB" id="A0A239KK73"/>
<dbReference type="EMBL" id="FZOJ01000048">
    <property type="protein sequence ID" value="SNT18009.1"/>
    <property type="molecule type" value="Genomic_DNA"/>
</dbReference>
<protein>
    <submittedName>
        <fullName evidence="2">Uncharacterized protein</fullName>
    </submittedName>
</protein>
<dbReference type="Proteomes" id="UP000198304">
    <property type="component" value="Unassembled WGS sequence"/>
</dbReference>
<keyword evidence="1" id="KW-0472">Membrane</keyword>
<evidence type="ECO:0000313" key="2">
    <source>
        <dbReference type="EMBL" id="SNT18009.1"/>
    </source>
</evidence>
<name>A0A239KK73_9FIRM</name>
<organism evidence="2 3">
    <name type="scientific">Anaerovirgula multivorans</name>
    <dbReference type="NCBI Taxonomy" id="312168"/>
    <lineage>
        <taxon>Bacteria</taxon>
        <taxon>Bacillati</taxon>
        <taxon>Bacillota</taxon>
        <taxon>Clostridia</taxon>
        <taxon>Peptostreptococcales</taxon>
        <taxon>Natronincolaceae</taxon>
        <taxon>Anaerovirgula</taxon>
    </lineage>
</organism>
<feature type="transmembrane region" description="Helical" evidence="1">
    <location>
        <begin position="32"/>
        <end position="52"/>
    </location>
</feature>